<comment type="subcellular location">
    <subcellularLocation>
        <location evidence="1">Membrane</location>
        <topology evidence="1">Single-pass type I membrane protein</topology>
    </subcellularLocation>
</comment>
<organism evidence="12 13">
    <name type="scientific">Angiostrongylus cantonensis</name>
    <name type="common">Rat lungworm</name>
    <dbReference type="NCBI Taxonomy" id="6313"/>
    <lineage>
        <taxon>Eukaryota</taxon>
        <taxon>Metazoa</taxon>
        <taxon>Ecdysozoa</taxon>
        <taxon>Nematoda</taxon>
        <taxon>Chromadorea</taxon>
        <taxon>Rhabditida</taxon>
        <taxon>Rhabditina</taxon>
        <taxon>Rhabditomorpha</taxon>
        <taxon>Strongyloidea</taxon>
        <taxon>Metastrongylidae</taxon>
        <taxon>Angiostrongylus</taxon>
    </lineage>
</organism>
<feature type="transmembrane region" description="Helical" evidence="10">
    <location>
        <begin position="558"/>
        <end position="580"/>
    </location>
</feature>
<dbReference type="InterPro" id="IPR041084">
    <property type="entry name" value="Ncstrn_small"/>
</dbReference>
<evidence type="ECO:0000256" key="10">
    <source>
        <dbReference type="SAM" id="Phobius"/>
    </source>
</evidence>
<keyword evidence="8 10" id="KW-0472">Membrane</keyword>
<evidence type="ECO:0000256" key="2">
    <source>
        <dbReference type="ARBA" id="ARBA00007717"/>
    </source>
</evidence>
<protein>
    <recommendedName>
        <fullName evidence="3">Nicastrin</fullName>
    </recommendedName>
</protein>
<keyword evidence="9" id="KW-0325">Glycoprotein</keyword>
<keyword evidence="12" id="KW-1185">Reference proteome</keyword>
<sequence length="589" mass="66747">SATLFPISRFLNSPFKTKHLHLADFFRTYSTVIDCIEIESCFIDVYGGDCSSTNPWNEQGYILSEGLRNIDWNIQILYMENQTHISQVKKCHDVFNVPKNGSSVSFPFCAASFGVFNTGAGSTEICYRRSKPSARLFDLNIESRDPLVGVNVMLYLPPKFYNETAVRSSTRYLMLSSRLDSFGLIPEISPGEISVVTSIIALLAVARAIGQHFAVFERAAYTSDRHVIIAFFDGESFDYIGSSDVSYDMMKGEFPRKPRSDIKTQLDPIITSQLDGLIELQQLGTGNGRELNAHADGSQVRTERYIRSKLNLLDSKMPPSSWYSFERSSPSIRGIVLAPFRKKYEYSRINSMLDRVQWNATQRSTAFSEVIIAASAVLRAAMDHVRLPAAQKPTIKIDSEFCFIDSSDWFSCEFFNRINGGRFKPSSEFYSGKSTYVSAGYRNPIRFFVEWLAIYATGSTAHTSNVKDKKTCDDLGKDQNVYLFTWQADPITGTYYCYRTSMIVHQVNSPAFRIDGVVLFHYFSNGTYSTWTESLYNIENLQLYLVEEESFEKVMLCLGVALALISFLVINTLFCIVMYLRGRHGEDIL</sequence>
<dbReference type="PANTHER" id="PTHR21092">
    <property type="entry name" value="NICASTRIN"/>
    <property type="match status" value="1"/>
</dbReference>
<dbReference type="InterPro" id="IPR008710">
    <property type="entry name" value="Nicastrin"/>
</dbReference>
<keyword evidence="7 10" id="KW-1133">Transmembrane helix</keyword>
<feature type="domain" description="Nicastrin small lobe" evidence="11">
    <location>
        <begin position="49"/>
        <end position="118"/>
    </location>
</feature>
<evidence type="ECO:0000256" key="6">
    <source>
        <dbReference type="ARBA" id="ARBA00022976"/>
    </source>
</evidence>
<reference evidence="13" key="2">
    <citation type="submission" date="2016-04" db="UniProtKB">
        <authorList>
            <consortium name="WormBaseParasite"/>
        </authorList>
    </citation>
    <scope>IDENTIFICATION</scope>
</reference>
<proteinExistence type="inferred from homology"/>
<name>A0A158P8U2_ANGCA</name>
<reference evidence="12" key="1">
    <citation type="submission" date="2012-09" db="EMBL/GenBank/DDBJ databases">
        <authorList>
            <person name="Martin A.A."/>
        </authorList>
    </citation>
    <scope>NUCLEOTIDE SEQUENCE</scope>
</reference>
<keyword evidence="5" id="KW-0732">Signal</keyword>
<evidence type="ECO:0000313" key="12">
    <source>
        <dbReference type="Proteomes" id="UP000035642"/>
    </source>
</evidence>
<dbReference type="GO" id="GO:0007220">
    <property type="term" value="P:Notch receptor processing"/>
    <property type="evidence" value="ECO:0007669"/>
    <property type="project" value="TreeGrafter"/>
</dbReference>
<dbReference type="STRING" id="6313.A0A158P8U2"/>
<keyword evidence="4 10" id="KW-0812">Transmembrane</keyword>
<dbReference type="Gene3D" id="3.40.630.10">
    <property type="entry name" value="Zn peptidases"/>
    <property type="match status" value="1"/>
</dbReference>
<evidence type="ECO:0000256" key="7">
    <source>
        <dbReference type="ARBA" id="ARBA00022989"/>
    </source>
</evidence>
<dbReference type="GO" id="GO:0007219">
    <property type="term" value="P:Notch signaling pathway"/>
    <property type="evidence" value="ECO:0007669"/>
    <property type="project" value="UniProtKB-KW"/>
</dbReference>
<dbReference type="GO" id="GO:0016485">
    <property type="term" value="P:protein processing"/>
    <property type="evidence" value="ECO:0007669"/>
    <property type="project" value="InterPro"/>
</dbReference>
<keyword evidence="6" id="KW-0914">Notch signaling pathway</keyword>
<evidence type="ECO:0000313" key="13">
    <source>
        <dbReference type="WBParaSite" id="ACAC_0000745101-mRNA-1"/>
    </source>
</evidence>
<evidence type="ECO:0000256" key="5">
    <source>
        <dbReference type="ARBA" id="ARBA00022729"/>
    </source>
</evidence>
<evidence type="ECO:0000256" key="9">
    <source>
        <dbReference type="ARBA" id="ARBA00023180"/>
    </source>
</evidence>
<dbReference type="PANTHER" id="PTHR21092:SF0">
    <property type="entry name" value="NICASTRIN"/>
    <property type="match status" value="1"/>
</dbReference>
<evidence type="ECO:0000259" key="11">
    <source>
        <dbReference type="Pfam" id="PF18266"/>
    </source>
</evidence>
<dbReference type="AlphaFoldDB" id="A0A158P8U2"/>
<dbReference type="Pfam" id="PF05450">
    <property type="entry name" value="Nicastrin"/>
    <property type="match status" value="1"/>
</dbReference>
<evidence type="ECO:0000256" key="1">
    <source>
        <dbReference type="ARBA" id="ARBA00004479"/>
    </source>
</evidence>
<evidence type="ECO:0000256" key="3">
    <source>
        <dbReference type="ARBA" id="ARBA00015303"/>
    </source>
</evidence>
<evidence type="ECO:0000256" key="8">
    <source>
        <dbReference type="ARBA" id="ARBA00023136"/>
    </source>
</evidence>
<dbReference type="GO" id="GO:0005886">
    <property type="term" value="C:plasma membrane"/>
    <property type="evidence" value="ECO:0007669"/>
    <property type="project" value="TreeGrafter"/>
</dbReference>
<dbReference type="Proteomes" id="UP000035642">
    <property type="component" value="Unassembled WGS sequence"/>
</dbReference>
<evidence type="ECO:0000256" key="4">
    <source>
        <dbReference type="ARBA" id="ARBA00022692"/>
    </source>
</evidence>
<comment type="similarity">
    <text evidence="2">Belongs to the nicastrin family.</text>
</comment>
<dbReference type="Pfam" id="PF18266">
    <property type="entry name" value="Ncstrn_small"/>
    <property type="match status" value="1"/>
</dbReference>
<accession>A0A158P8U2</accession>
<dbReference type="WBParaSite" id="ACAC_0000745101-mRNA-1">
    <property type="protein sequence ID" value="ACAC_0000745101-mRNA-1"/>
    <property type="gene ID" value="ACAC_0000745101"/>
</dbReference>
<dbReference type="SUPFAM" id="SSF53187">
    <property type="entry name" value="Zn-dependent exopeptidases"/>
    <property type="match status" value="1"/>
</dbReference>